<dbReference type="EMBL" id="JALJXV010000003">
    <property type="protein sequence ID" value="MCP1674310.1"/>
    <property type="molecule type" value="Genomic_DNA"/>
</dbReference>
<gene>
    <name evidence="1" type="ORF">J2T57_001412</name>
</gene>
<sequence>MRYFAELFAVDTGTGERTPAAERLVVIAADATRARAAVIDARWDARLDAASCRPEVALWLDTEFCCDRALVSIAGDESVGISTVRFAIDAPSLLDLGVFGFGDEPADEDEVRGEMARVTGLLAAAFSELYDGPATVTLEGLEVSEGEALVLPVEPA</sequence>
<name>A0AAE3G254_9GAMM</name>
<evidence type="ECO:0000313" key="2">
    <source>
        <dbReference type="Proteomes" id="UP001205843"/>
    </source>
</evidence>
<dbReference type="Proteomes" id="UP001205843">
    <property type="component" value="Unassembled WGS sequence"/>
</dbReference>
<keyword evidence="2" id="KW-1185">Reference proteome</keyword>
<reference evidence="1" key="1">
    <citation type="submission" date="2022-03" db="EMBL/GenBank/DDBJ databases">
        <title>Genomic Encyclopedia of Type Strains, Phase III (KMG-III): the genomes of soil and plant-associated and newly described type strains.</title>
        <authorList>
            <person name="Whitman W."/>
        </authorList>
    </citation>
    <scope>NUCLEOTIDE SEQUENCE</scope>
    <source>
        <strain evidence="1">ANL 6-2</strain>
    </source>
</reference>
<organism evidence="1 2">
    <name type="scientific">Natronocella acetinitrilica</name>
    <dbReference type="NCBI Taxonomy" id="414046"/>
    <lineage>
        <taxon>Bacteria</taxon>
        <taxon>Pseudomonadati</taxon>
        <taxon>Pseudomonadota</taxon>
        <taxon>Gammaproteobacteria</taxon>
        <taxon>Chromatiales</taxon>
        <taxon>Ectothiorhodospiraceae</taxon>
        <taxon>Natronocella</taxon>
    </lineage>
</organism>
<dbReference type="RefSeq" id="WP_253476228.1">
    <property type="nucleotide sequence ID" value="NZ_JALJXV010000003.1"/>
</dbReference>
<evidence type="ECO:0000313" key="1">
    <source>
        <dbReference type="EMBL" id="MCP1674310.1"/>
    </source>
</evidence>
<protein>
    <submittedName>
        <fullName evidence="1">Uncharacterized protein</fullName>
    </submittedName>
</protein>
<dbReference type="AlphaFoldDB" id="A0AAE3G254"/>
<comment type="caution">
    <text evidence="1">The sequence shown here is derived from an EMBL/GenBank/DDBJ whole genome shotgun (WGS) entry which is preliminary data.</text>
</comment>
<accession>A0AAE3G254</accession>
<proteinExistence type="predicted"/>